<dbReference type="EMBL" id="DVOR01000151">
    <property type="protein sequence ID" value="HIV09399.1"/>
    <property type="molecule type" value="Genomic_DNA"/>
</dbReference>
<dbReference type="SUPFAM" id="SSF52540">
    <property type="entry name" value="P-loop containing nucleoside triphosphate hydrolases"/>
    <property type="match status" value="1"/>
</dbReference>
<feature type="domain" description="UvrD-like helicase ATP-binding" evidence="6">
    <location>
        <begin position="1"/>
        <end position="422"/>
    </location>
</feature>
<keyword evidence="3 5" id="KW-0347">Helicase</keyword>
<dbReference type="InterPro" id="IPR000212">
    <property type="entry name" value="DNA_helicase_UvrD/REP"/>
</dbReference>
<dbReference type="GO" id="GO:0005829">
    <property type="term" value="C:cytosol"/>
    <property type="evidence" value="ECO:0007669"/>
    <property type="project" value="TreeGrafter"/>
</dbReference>
<gene>
    <name evidence="7" type="ORF">IAC79_04725</name>
</gene>
<protein>
    <submittedName>
        <fullName evidence="7">UvrD-helicase domain-containing protein</fullName>
    </submittedName>
</protein>
<dbReference type="Pfam" id="PF00580">
    <property type="entry name" value="UvrD-helicase"/>
    <property type="match status" value="1"/>
</dbReference>
<comment type="caution">
    <text evidence="7">The sequence shown here is derived from an EMBL/GenBank/DDBJ whole genome shotgun (WGS) entry which is preliminary data.</text>
</comment>
<evidence type="ECO:0000313" key="8">
    <source>
        <dbReference type="Proteomes" id="UP000886845"/>
    </source>
</evidence>
<dbReference type="InterPro" id="IPR027417">
    <property type="entry name" value="P-loop_NTPase"/>
</dbReference>
<evidence type="ECO:0000256" key="5">
    <source>
        <dbReference type="PROSITE-ProRule" id="PRU00560"/>
    </source>
</evidence>
<keyword evidence="2 5" id="KW-0378">Hydrolase</keyword>
<evidence type="ECO:0000256" key="4">
    <source>
        <dbReference type="ARBA" id="ARBA00022840"/>
    </source>
</evidence>
<dbReference type="PANTHER" id="PTHR11070:SF67">
    <property type="entry name" value="DNA 3'-5' HELICASE"/>
    <property type="match status" value="1"/>
</dbReference>
<sequence length="422" mass="46580">MDDLGSQYLSASAGSGKTFALSRRFCRLVMAGAPPEAICALTFTRAATREIFAAVVERLLNHEVEPEPGWLTCDQALAAILDALPRLQISTIDAFSSRVARLFAYELGLSPDFALYEEGSGPEAQAMLRETVRRTLRDTTAASARELLDLFDVQDDAGASAEPLSKRLRDFLDDFGELARARPEGWGDLSRLGDLPQLCKDREALVQTLRDVPVAGVSDKHAESYLNAVALYHPEIESVRDWKGRVQPDRKDFEKLLAFAELGAYKYRNKFLELGERGQAAAKALWADLLARDLRQTAAHTAELHRALLALNRAADDLAEETGRLTFGALTQTLASRLGGRLSVADEAAMYVAYRMDTAVRHLMIDEFQDTSVTQWEVLSSLAHELAEGDDSTFFYVGDVKQSIYGWRGGDATLFGDARRVP</sequence>
<dbReference type="PANTHER" id="PTHR11070">
    <property type="entry name" value="UVRD / RECB / PCRA DNA HELICASE FAMILY MEMBER"/>
    <property type="match status" value="1"/>
</dbReference>
<feature type="binding site" evidence="5">
    <location>
        <begin position="11"/>
        <end position="18"/>
    </location>
    <ligand>
        <name>ATP</name>
        <dbReference type="ChEBI" id="CHEBI:30616"/>
    </ligand>
</feature>
<dbReference type="GO" id="GO:0043138">
    <property type="term" value="F:3'-5' DNA helicase activity"/>
    <property type="evidence" value="ECO:0007669"/>
    <property type="project" value="TreeGrafter"/>
</dbReference>
<dbReference type="GO" id="GO:0000725">
    <property type="term" value="P:recombinational repair"/>
    <property type="evidence" value="ECO:0007669"/>
    <property type="project" value="TreeGrafter"/>
</dbReference>
<dbReference type="Gene3D" id="3.40.50.300">
    <property type="entry name" value="P-loop containing nucleotide triphosphate hydrolases"/>
    <property type="match status" value="2"/>
</dbReference>
<dbReference type="AlphaFoldDB" id="A0A9D1NNS3"/>
<reference evidence="7" key="1">
    <citation type="submission" date="2020-10" db="EMBL/GenBank/DDBJ databases">
        <authorList>
            <person name="Gilroy R."/>
        </authorList>
    </citation>
    <scope>NUCLEOTIDE SEQUENCE</scope>
    <source>
        <strain evidence="7">35461</strain>
    </source>
</reference>
<evidence type="ECO:0000259" key="6">
    <source>
        <dbReference type="PROSITE" id="PS51198"/>
    </source>
</evidence>
<evidence type="ECO:0000313" key="7">
    <source>
        <dbReference type="EMBL" id="HIV09399.1"/>
    </source>
</evidence>
<reference evidence="7" key="2">
    <citation type="journal article" date="2021" name="PeerJ">
        <title>Extensive microbial diversity within the chicken gut microbiome revealed by metagenomics and culture.</title>
        <authorList>
            <person name="Gilroy R."/>
            <person name="Ravi A."/>
            <person name="Getino M."/>
            <person name="Pursley I."/>
            <person name="Horton D.L."/>
            <person name="Alikhan N.F."/>
            <person name="Baker D."/>
            <person name="Gharbi K."/>
            <person name="Hall N."/>
            <person name="Watson M."/>
            <person name="Adriaenssens E.M."/>
            <person name="Foster-Nyarko E."/>
            <person name="Jarju S."/>
            <person name="Secka A."/>
            <person name="Antonio M."/>
            <person name="Oren A."/>
            <person name="Chaudhuri R.R."/>
            <person name="La Ragione R."/>
            <person name="Hildebrand F."/>
            <person name="Pallen M.J."/>
        </authorList>
    </citation>
    <scope>NUCLEOTIDE SEQUENCE</scope>
    <source>
        <strain evidence="7">35461</strain>
    </source>
</reference>
<dbReference type="Proteomes" id="UP000886845">
    <property type="component" value="Unassembled WGS sequence"/>
</dbReference>
<keyword evidence="1 5" id="KW-0547">Nucleotide-binding</keyword>
<feature type="non-terminal residue" evidence="7">
    <location>
        <position position="422"/>
    </location>
</feature>
<dbReference type="GO" id="GO:0005524">
    <property type="term" value="F:ATP binding"/>
    <property type="evidence" value="ECO:0007669"/>
    <property type="project" value="UniProtKB-UniRule"/>
</dbReference>
<dbReference type="GO" id="GO:0003677">
    <property type="term" value="F:DNA binding"/>
    <property type="evidence" value="ECO:0007669"/>
    <property type="project" value="InterPro"/>
</dbReference>
<accession>A0A9D1NNS3</accession>
<evidence type="ECO:0000256" key="2">
    <source>
        <dbReference type="ARBA" id="ARBA00022801"/>
    </source>
</evidence>
<keyword evidence="4 5" id="KW-0067">ATP-binding</keyword>
<evidence type="ECO:0000256" key="1">
    <source>
        <dbReference type="ARBA" id="ARBA00022741"/>
    </source>
</evidence>
<dbReference type="PROSITE" id="PS51198">
    <property type="entry name" value="UVRD_HELICASE_ATP_BIND"/>
    <property type="match status" value="1"/>
</dbReference>
<organism evidence="7 8">
    <name type="scientific">Candidatus Spyradenecus faecavium</name>
    <dbReference type="NCBI Taxonomy" id="2840947"/>
    <lineage>
        <taxon>Bacteria</taxon>
        <taxon>Pseudomonadati</taxon>
        <taxon>Lentisphaerota</taxon>
        <taxon>Lentisphaeria</taxon>
        <taxon>Lentisphaerales</taxon>
        <taxon>Lentisphaeraceae</taxon>
        <taxon>Lentisphaeraceae incertae sedis</taxon>
        <taxon>Candidatus Spyradenecus</taxon>
    </lineage>
</organism>
<evidence type="ECO:0000256" key="3">
    <source>
        <dbReference type="ARBA" id="ARBA00022806"/>
    </source>
</evidence>
<dbReference type="GO" id="GO:0016787">
    <property type="term" value="F:hydrolase activity"/>
    <property type="evidence" value="ECO:0007669"/>
    <property type="project" value="UniProtKB-UniRule"/>
</dbReference>
<dbReference type="InterPro" id="IPR014016">
    <property type="entry name" value="UvrD-like_ATP-bd"/>
</dbReference>
<proteinExistence type="predicted"/>
<name>A0A9D1NNS3_9BACT</name>